<reference evidence="1 2" key="1">
    <citation type="submission" date="2020-01" db="EMBL/GenBank/DDBJ databases">
        <title>Insect and environment-associated Actinomycetes.</title>
        <authorList>
            <person name="Currrie C."/>
            <person name="Chevrette M."/>
            <person name="Carlson C."/>
            <person name="Stubbendieck R."/>
            <person name="Wendt-Pienkowski E."/>
        </authorList>
    </citation>
    <scope>NUCLEOTIDE SEQUENCE [LARGE SCALE GENOMIC DNA]</scope>
    <source>
        <strain evidence="1 2">SID7590</strain>
    </source>
</reference>
<dbReference type="Proteomes" id="UP000469670">
    <property type="component" value="Unassembled WGS sequence"/>
</dbReference>
<accession>A0A7K3S289</accession>
<comment type="caution">
    <text evidence="1">The sequence shown here is derived from an EMBL/GenBank/DDBJ whole genome shotgun (WGS) entry which is preliminary data.</text>
</comment>
<organism evidence="1 2">
    <name type="scientific">Streptomyces parvus</name>
    <dbReference type="NCBI Taxonomy" id="66428"/>
    <lineage>
        <taxon>Bacteria</taxon>
        <taxon>Bacillati</taxon>
        <taxon>Actinomycetota</taxon>
        <taxon>Actinomycetes</taxon>
        <taxon>Kitasatosporales</taxon>
        <taxon>Streptomycetaceae</taxon>
        <taxon>Streptomyces</taxon>
    </lineage>
</organism>
<gene>
    <name evidence="1" type="ORF">G3I50_24665</name>
</gene>
<proteinExistence type="predicted"/>
<protein>
    <submittedName>
        <fullName evidence="1">Uncharacterized protein</fullName>
    </submittedName>
</protein>
<evidence type="ECO:0000313" key="2">
    <source>
        <dbReference type="Proteomes" id="UP000469670"/>
    </source>
</evidence>
<dbReference type="AlphaFoldDB" id="A0A7K3S289"/>
<sequence>MRRKAHDVMVNGTPMVAVTARDLDGLLATRRQLGSQNARMYRMKDVLAETAEFLETLADELDGTVPSGVAAPRDPRELAAEIRERVQGMRAVAGRPRDALRQDRTRQS</sequence>
<dbReference type="RefSeq" id="WP_164205552.1">
    <property type="nucleotide sequence ID" value="NZ_JAAGMP010001089.1"/>
</dbReference>
<evidence type="ECO:0000313" key="1">
    <source>
        <dbReference type="EMBL" id="NEC21413.1"/>
    </source>
</evidence>
<name>A0A7K3S289_9ACTN</name>
<dbReference type="EMBL" id="JAAGMP010001089">
    <property type="protein sequence ID" value="NEC21413.1"/>
    <property type="molecule type" value="Genomic_DNA"/>
</dbReference>